<feature type="compositionally biased region" description="Basic and acidic residues" evidence="1">
    <location>
        <begin position="265"/>
        <end position="307"/>
    </location>
</feature>
<feature type="compositionally biased region" description="Polar residues" evidence="1">
    <location>
        <begin position="330"/>
        <end position="339"/>
    </location>
</feature>
<reference evidence="2" key="1">
    <citation type="journal article" date="2019" name="Sci. Rep.">
        <title>Draft genome of Tanacetum cinerariifolium, the natural source of mosquito coil.</title>
        <authorList>
            <person name="Yamashiro T."/>
            <person name="Shiraishi A."/>
            <person name="Satake H."/>
            <person name="Nakayama K."/>
        </authorList>
    </citation>
    <scope>NUCLEOTIDE SEQUENCE</scope>
</reference>
<accession>A0A699LER1</accession>
<feature type="non-terminal residue" evidence="2">
    <location>
        <position position="371"/>
    </location>
</feature>
<organism evidence="2">
    <name type="scientific">Tanacetum cinerariifolium</name>
    <name type="common">Dalmatian daisy</name>
    <name type="synonym">Chrysanthemum cinerariifolium</name>
    <dbReference type="NCBI Taxonomy" id="118510"/>
    <lineage>
        <taxon>Eukaryota</taxon>
        <taxon>Viridiplantae</taxon>
        <taxon>Streptophyta</taxon>
        <taxon>Embryophyta</taxon>
        <taxon>Tracheophyta</taxon>
        <taxon>Spermatophyta</taxon>
        <taxon>Magnoliopsida</taxon>
        <taxon>eudicotyledons</taxon>
        <taxon>Gunneridae</taxon>
        <taxon>Pentapetalae</taxon>
        <taxon>asterids</taxon>
        <taxon>campanulids</taxon>
        <taxon>Asterales</taxon>
        <taxon>Asteraceae</taxon>
        <taxon>Asteroideae</taxon>
        <taxon>Anthemideae</taxon>
        <taxon>Anthemidinae</taxon>
        <taxon>Tanacetum</taxon>
    </lineage>
</organism>
<feature type="region of interest" description="Disordered" evidence="1">
    <location>
        <begin position="330"/>
        <end position="358"/>
    </location>
</feature>
<sequence length="371" mass="40122">MVAILEKSEHNIDFQPMVDFVEASPLRRNLKLQDEEGISSLPDTELFENLTLMRYNISSHQWKFLIHTIMQCLSPKSTGFNEFSSNIATALVCLATNRTYNFSKMIFNGLVKNGEGSGTPTEPHHIPSQEAQPSSHTHISSPSIPTITSIPTIPILTVIPSETTPIRKYTRRARIAQSSALLPIADEPASSVRDASQGEAFPTDSGFIADQDRATIAKSSTLPYDSAPRVTSPAAKEGTQEVEINMLKERVKILEDKRGVIGDRSRDDAPIKGRRIDEEEVATERVSSDTEEVRLDEREVAAERASEDTEEMATVLTTKDASTVLASKTAEVSTGSGSILTAGPPAAEVPTGSDVVPTGSPVFATATVVGD</sequence>
<protein>
    <submittedName>
        <fullName evidence="2">Synaptobrevin, longin-like domain protein</fullName>
    </submittedName>
</protein>
<feature type="region of interest" description="Disordered" evidence="1">
    <location>
        <begin position="114"/>
        <end position="143"/>
    </location>
</feature>
<feature type="region of interest" description="Disordered" evidence="1">
    <location>
        <begin position="265"/>
        <end position="314"/>
    </location>
</feature>
<proteinExistence type="predicted"/>
<dbReference type="EMBL" id="BKCJ010601983">
    <property type="protein sequence ID" value="GFB32350.1"/>
    <property type="molecule type" value="Genomic_DNA"/>
</dbReference>
<dbReference type="AlphaFoldDB" id="A0A699LER1"/>
<comment type="caution">
    <text evidence="2">The sequence shown here is derived from an EMBL/GenBank/DDBJ whole genome shotgun (WGS) entry which is preliminary data.</text>
</comment>
<evidence type="ECO:0000256" key="1">
    <source>
        <dbReference type="SAM" id="MobiDB-lite"/>
    </source>
</evidence>
<gene>
    <name evidence="2" type="ORF">Tci_704321</name>
</gene>
<evidence type="ECO:0000313" key="2">
    <source>
        <dbReference type="EMBL" id="GFB32350.1"/>
    </source>
</evidence>
<feature type="compositionally biased region" description="Low complexity" evidence="1">
    <location>
        <begin position="133"/>
        <end position="143"/>
    </location>
</feature>
<name>A0A699LER1_TANCI</name>